<evidence type="ECO:0000313" key="3">
    <source>
        <dbReference type="Proteomes" id="UP000298471"/>
    </source>
</evidence>
<dbReference type="Proteomes" id="UP000298471">
    <property type="component" value="Unassembled WGS sequence"/>
</dbReference>
<dbReference type="OrthoDB" id="1118734at2"/>
<dbReference type="RefSeq" id="WP_135393867.1">
    <property type="nucleotide sequence ID" value="NZ_SRMB01000001.1"/>
</dbReference>
<evidence type="ECO:0000313" key="2">
    <source>
        <dbReference type="EMBL" id="TGE29432.1"/>
    </source>
</evidence>
<feature type="signal peptide" evidence="1">
    <location>
        <begin position="1"/>
        <end position="18"/>
    </location>
</feature>
<dbReference type="PROSITE" id="PS51257">
    <property type="entry name" value="PROKAR_LIPOPROTEIN"/>
    <property type="match status" value="1"/>
</dbReference>
<comment type="caution">
    <text evidence="2">The sequence shown here is derived from an EMBL/GenBank/DDBJ whole genome shotgun (WGS) entry which is preliminary data.</text>
</comment>
<dbReference type="AlphaFoldDB" id="A0A4Z0QL21"/>
<gene>
    <name evidence="2" type="ORF">E5K02_08265</name>
</gene>
<organism evidence="2 3">
    <name type="scientific">Hymenobacter metallicola</name>
    <dbReference type="NCBI Taxonomy" id="2563114"/>
    <lineage>
        <taxon>Bacteria</taxon>
        <taxon>Pseudomonadati</taxon>
        <taxon>Bacteroidota</taxon>
        <taxon>Cytophagia</taxon>
        <taxon>Cytophagales</taxon>
        <taxon>Hymenobacteraceae</taxon>
        <taxon>Hymenobacter</taxon>
    </lineage>
</organism>
<protein>
    <submittedName>
        <fullName evidence="2">DUF2490 domain-containing protein</fullName>
    </submittedName>
</protein>
<evidence type="ECO:0000256" key="1">
    <source>
        <dbReference type="SAM" id="SignalP"/>
    </source>
</evidence>
<accession>A0A4Z0QL21</accession>
<dbReference type="Pfam" id="PF10677">
    <property type="entry name" value="DUF2490"/>
    <property type="match status" value="1"/>
</dbReference>
<sequence>MPFLKPGAAFLFCLGSFAACGQATRVADHNRIGWFVYEGDHPLSNRWTLHTEYQWRRTHFITRPQQQLARLGAAYQLRPRLSVAGGYTNLITHPYGDFPTADTGVPFPEHRLYQDVQLSDTVGRTTLEQRLRLEQRWQGQLAEGRGRRVQSWEYQNRIRYQLSVVLPLQGPRLETGEWYLTGFDEVFLSFGKYASKVFNQNRLAGGLGYQVQDNFRLEAVYLNQITQHAEDEPVSGLPVFEFNHGFRLGVSYNLTLAK</sequence>
<dbReference type="InterPro" id="IPR019619">
    <property type="entry name" value="DUF2490"/>
</dbReference>
<dbReference type="EMBL" id="SRMB01000001">
    <property type="protein sequence ID" value="TGE29432.1"/>
    <property type="molecule type" value="Genomic_DNA"/>
</dbReference>
<keyword evidence="3" id="KW-1185">Reference proteome</keyword>
<name>A0A4Z0QL21_9BACT</name>
<feature type="chain" id="PRO_5021309668" evidence="1">
    <location>
        <begin position="19"/>
        <end position="258"/>
    </location>
</feature>
<reference evidence="2 3" key="1">
    <citation type="submission" date="2019-04" db="EMBL/GenBank/DDBJ databases">
        <authorList>
            <person name="Feng G."/>
            <person name="Zhang J."/>
            <person name="Zhu H."/>
        </authorList>
    </citation>
    <scope>NUCLEOTIDE SEQUENCE [LARGE SCALE GENOMIC DNA]</scope>
    <source>
        <strain evidence="2 3">9PBR-1</strain>
    </source>
</reference>
<proteinExistence type="predicted"/>
<keyword evidence="1" id="KW-0732">Signal</keyword>